<dbReference type="AlphaFoldDB" id="E6QTB4"/>
<reference evidence="1" key="1">
    <citation type="submission" date="2009-10" db="EMBL/GenBank/DDBJ databases">
        <title>Diversity of trophic interactions inside an arsenic-rich microbial ecosystem.</title>
        <authorList>
            <person name="Bertin P.N."/>
            <person name="Heinrich-Salmeron A."/>
            <person name="Pelletier E."/>
            <person name="Goulhen-Chollet F."/>
            <person name="Arsene-Ploetze F."/>
            <person name="Gallien S."/>
            <person name="Calteau A."/>
            <person name="Vallenet D."/>
            <person name="Casiot C."/>
            <person name="Chane-Woon-Ming B."/>
            <person name="Giloteaux L."/>
            <person name="Barakat M."/>
            <person name="Bonnefoy V."/>
            <person name="Bruneel O."/>
            <person name="Chandler M."/>
            <person name="Cleiss J."/>
            <person name="Duran R."/>
            <person name="Elbaz-Poulichet F."/>
            <person name="Fonknechten N."/>
            <person name="Lauga B."/>
            <person name="Mornico D."/>
            <person name="Ortet P."/>
            <person name="Schaeffer C."/>
            <person name="Siguier P."/>
            <person name="Alexander Thil Smith A."/>
            <person name="Van Dorsselaer A."/>
            <person name="Weissenbach J."/>
            <person name="Medigue C."/>
            <person name="Le Paslier D."/>
        </authorList>
    </citation>
    <scope>NUCLEOTIDE SEQUENCE</scope>
</reference>
<sequence>MNGKDISQAKDDVLIGSLAAMRRAARMAREQAILTNTAIVVMRDNKIVRITAEELRKQDKA</sequence>
<accession>E6QTB4</accession>
<organism evidence="1">
    <name type="scientific">mine drainage metagenome</name>
    <dbReference type="NCBI Taxonomy" id="410659"/>
    <lineage>
        <taxon>unclassified sequences</taxon>
        <taxon>metagenomes</taxon>
        <taxon>ecological metagenomes</taxon>
    </lineage>
</organism>
<gene>
    <name evidence="1" type="ORF">CARN7_1266</name>
</gene>
<protein>
    <submittedName>
        <fullName evidence="1">Uncharacterized protein</fullName>
    </submittedName>
</protein>
<evidence type="ECO:0000313" key="1">
    <source>
        <dbReference type="EMBL" id="CBI10486.1"/>
    </source>
</evidence>
<dbReference type="EMBL" id="CABR01000084">
    <property type="protein sequence ID" value="CBI10486.1"/>
    <property type="molecule type" value="Genomic_DNA"/>
</dbReference>
<name>E6QTB4_9ZZZZ</name>
<comment type="caution">
    <text evidence="1">The sequence shown here is derived from an EMBL/GenBank/DDBJ whole genome shotgun (WGS) entry which is preliminary data.</text>
</comment>
<proteinExistence type="predicted"/>